<dbReference type="InterPro" id="IPR032816">
    <property type="entry name" value="VTT_dom"/>
</dbReference>
<feature type="transmembrane region" description="Helical" evidence="6">
    <location>
        <begin position="169"/>
        <end position="191"/>
    </location>
</feature>
<dbReference type="SUPFAM" id="SSF52821">
    <property type="entry name" value="Rhodanese/Cell cycle control phosphatase"/>
    <property type="match status" value="1"/>
</dbReference>
<proteinExistence type="predicted"/>
<dbReference type="EMBL" id="CP053069">
    <property type="protein sequence ID" value="QJR12050.1"/>
    <property type="molecule type" value="Genomic_DNA"/>
</dbReference>
<dbReference type="PANTHER" id="PTHR42709">
    <property type="entry name" value="ALKALINE PHOSPHATASE LIKE PROTEIN"/>
    <property type="match status" value="1"/>
</dbReference>
<comment type="subcellular location">
    <subcellularLocation>
        <location evidence="1">Cell membrane</location>
        <topology evidence="1">Multi-pass membrane protein</topology>
    </subcellularLocation>
</comment>
<dbReference type="PROSITE" id="PS50206">
    <property type="entry name" value="RHODANESE_3"/>
    <property type="match status" value="1"/>
</dbReference>
<dbReference type="Pfam" id="PF00581">
    <property type="entry name" value="Rhodanese"/>
    <property type="match status" value="1"/>
</dbReference>
<evidence type="ECO:0000259" key="7">
    <source>
        <dbReference type="PROSITE" id="PS50206"/>
    </source>
</evidence>
<evidence type="ECO:0000313" key="9">
    <source>
        <dbReference type="Proteomes" id="UP000501534"/>
    </source>
</evidence>
<dbReference type="Gene3D" id="3.40.250.10">
    <property type="entry name" value="Rhodanese-like domain"/>
    <property type="match status" value="1"/>
</dbReference>
<keyword evidence="5 6" id="KW-0472">Membrane</keyword>
<dbReference type="GO" id="GO:0005886">
    <property type="term" value="C:plasma membrane"/>
    <property type="evidence" value="ECO:0007669"/>
    <property type="project" value="UniProtKB-SubCell"/>
</dbReference>
<dbReference type="Proteomes" id="UP000501534">
    <property type="component" value="Chromosome"/>
</dbReference>
<feature type="domain" description="Rhodanese" evidence="7">
    <location>
        <begin position="216"/>
        <end position="304"/>
    </location>
</feature>
<feature type="transmembrane region" description="Helical" evidence="6">
    <location>
        <begin position="134"/>
        <end position="157"/>
    </location>
</feature>
<keyword evidence="9" id="KW-1185">Reference proteome</keyword>
<evidence type="ECO:0000256" key="1">
    <source>
        <dbReference type="ARBA" id="ARBA00004651"/>
    </source>
</evidence>
<dbReference type="InterPro" id="IPR051311">
    <property type="entry name" value="DedA_domain"/>
</dbReference>
<sequence>MDLVDLVTRWGVPLIVIAVLLEQGGLPLPAAPLLVVSGALADVGTMRADVLLGAAVFACLMADHVWFWLGRSHGRRVLATVCRMSLSPDTCVRQTDDLIRRHGAPLLLVAKFIPGVSAVAIPSSAASGLSYRRFVVFDVLGAFAWSGAYLGAGMIFSREVNRLLDRMSVIGSWSLVIFGAAIGLYVVAKVLQRRRLKRLHRLVRISPEEASKLLDDEPDALIVDARSQLAREQDTRAFRRSVVLGDRTIVEIVPLEQRGRTIVTFCTCPNEASAALLAEQLIKAGYERVRVLTGGEEALRRLAS</sequence>
<dbReference type="RefSeq" id="WP_171093911.1">
    <property type="nucleotide sequence ID" value="NZ_CP053069.1"/>
</dbReference>
<accession>A0A6M4GXP5</accession>
<evidence type="ECO:0000256" key="6">
    <source>
        <dbReference type="SAM" id="Phobius"/>
    </source>
</evidence>
<gene>
    <name evidence="8" type="ORF">DSM104443_03133</name>
</gene>
<organism evidence="8 9">
    <name type="scientific">Usitatibacter rugosus</name>
    <dbReference type="NCBI Taxonomy" id="2732067"/>
    <lineage>
        <taxon>Bacteria</taxon>
        <taxon>Pseudomonadati</taxon>
        <taxon>Pseudomonadota</taxon>
        <taxon>Betaproteobacteria</taxon>
        <taxon>Nitrosomonadales</taxon>
        <taxon>Usitatibacteraceae</taxon>
        <taxon>Usitatibacter</taxon>
    </lineage>
</organism>
<dbReference type="PANTHER" id="PTHR42709:SF6">
    <property type="entry name" value="UNDECAPRENYL PHOSPHATE TRANSPORTER A"/>
    <property type="match status" value="1"/>
</dbReference>
<dbReference type="Pfam" id="PF09335">
    <property type="entry name" value="VTT_dom"/>
    <property type="match status" value="1"/>
</dbReference>
<reference evidence="8 9" key="1">
    <citation type="submission" date="2020-04" db="EMBL/GenBank/DDBJ databases">
        <title>Usitatibacter rugosus gen. nov., sp. nov. and Usitatibacter palustris sp. nov., novel members of Usitatibacteraceae fam. nov. within the order Nitrosomonadales isolated from soil.</title>
        <authorList>
            <person name="Huber K.J."/>
            <person name="Neumann-Schaal M."/>
            <person name="Geppert A."/>
            <person name="Luckner M."/>
            <person name="Wanner G."/>
            <person name="Overmann J."/>
        </authorList>
    </citation>
    <scope>NUCLEOTIDE SEQUENCE [LARGE SCALE GENOMIC DNA]</scope>
    <source>
        <strain evidence="8 9">0125_3</strain>
    </source>
</reference>
<feature type="transmembrane region" description="Helical" evidence="6">
    <location>
        <begin position="12"/>
        <end position="36"/>
    </location>
</feature>
<evidence type="ECO:0000256" key="3">
    <source>
        <dbReference type="ARBA" id="ARBA00022692"/>
    </source>
</evidence>
<dbReference type="InterPro" id="IPR001763">
    <property type="entry name" value="Rhodanese-like_dom"/>
</dbReference>
<name>A0A6M4GXP5_9PROT</name>
<dbReference type="AlphaFoldDB" id="A0A6M4GXP5"/>
<protein>
    <recommendedName>
        <fullName evidence="7">Rhodanese domain-containing protein</fullName>
    </recommendedName>
</protein>
<keyword evidence="3 6" id="KW-0812">Transmembrane</keyword>
<evidence type="ECO:0000256" key="2">
    <source>
        <dbReference type="ARBA" id="ARBA00022475"/>
    </source>
</evidence>
<evidence type="ECO:0000256" key="5">
    <source>
        <dbReference type="ARBA" id="ARBA00023136"/>
    </source>
</evidence>
<dbReference type="InterPro" id="IPR036873">
    <property type="entry name" value="Rhodanese-like_dom_sf"/>
</dbReference>
<evidence type="ECO:0000313" key="8">
    <source>
        <dbReference type="EMBL" id="QJR12050.1"/>
    </source>
</evidence>
<feature type="transmembrane region" description="Helical" evidence="6">
    <location>
        <begin position="48"/>
        <end position="69"/>
    </location>
</feature>
<evidence type="ECO:0000256" key="4">
    <source>
        <dbReference type="ARBA" id="ARBA00022989"/>
    </source>
</evidence>
<keyword evidence="4 6" id="KW-1133">Transmembrane helix</keyword>
<keyword evidence="2" id="KW-1003">Cell membrane</keyword>
<dbReference type="KEGG" id="uru:DSM104443_03133"/>